<sequence length="112" mass="12705">MSYETLKFKGSWFREQESKLESVAEQLDCISRDIAAVTYDWDESYHFYPFKPAYDEMVTSLTSGPNGAEAGVKLLDALREAIVTTGREYLRTEAANEGIANEIEKLIQDLDL</sequence>
<reference evidence="1 2" key="1">
    <citation type="submission" date="2020-08" db="EMBL/GenBank/DDBJ databases">
        <title>Genome sequence of Tessaracoccus defluvii JCM 17540T.</title>
        <authorList>
            <person name="Hyun D.-W."/>
            <person name="Bae J.-W."/>
        </authorList>
    </citation>
    <scope>NUCLEOTIDE SEQUENCE [LARGE SCALE GENOMIC DNA]</scope>
    <source>
        <strain evidence="1 2">JCM 17540</strain>
    </source>
</reference>
<evidence type="ECO:0000313" key="2">
    <source>
        <dbReference type="Proteomes" id="UP000516117"/>
    </source>
</evidence>
<protein>
    <submittedName>
        <fullName evidence="1">Uncharacterized protein</fullName>
    </submittedName>
</protein>
<organism evidence="1 2">
    <name type="scientific">Tessaracoccus defluvii</name>
    <dbReference type="NCBI Taxonomy" id="1285901"/>
    <lineage>
        <taxon>Bacteria</taxon>
        <taxon>Bacillati</taxon>
        <taxon>Actinomycetota</taxon>
        <taxon>Actinomycetes</taxon>
        <taxon>Propionibacteriales</taxon>
        <taxon>Propionibacteriaceae</taxon>
        <taxon>Tessaracoccus</taxon>
    </lineage>
</organism>
<proteinExistence type="predicted"/>
<accession>A0A7H0H3T7</accession>
<evidence type="ECO:0000313" key="1">
    <source>
        <dbReference type="EMBL" id="QNP55203.1"/>
    </source>
</evidence>
<dbReference type="KEGG" id="tdf:H9L22_13235"/>
<gene>
    <name evidence="1" type="ORF">H9L22_13235</name>
</gene>
<dbReference type="EMBL" id="CP060789">
    <property type="protein sequence ID" value="QNP55203.1"/>
    <property type="molecule type" value="Genomic_DNA"/>
</dbReference>
<dbReference type="Proteomes" id="UP000516117">
    <property type="component" value="Chromosome"/>
</dbReference>
<dbReference type="RefSeq" id="WP_187720339.1">
    <property type="nucleotide sequence ID" value="NZ_BAABBL010000007.1"/>
</dbReference>
<dbReference type="AlphaFoldDB" id="A0A7H0H3T7"/>
<name>A0A7H0H3T7_9ACTN</name>
<keyword evidence="2" id="KW-1185">Reference proteome</keyword>